<dbReference type="SMART" id="SM00855">
    <property type="entry name" value="PGAM"/>
    <property type="match status" value="1"/>
</dbReference>
<feature type="signal peptide" evidence="3">
    <location>
        <begin position="1"/>
        <end position="22"/>
    </location>
</feature>
<dbReference type="InterPro" id="IPR013078">
    <property type="entry name" value="His_Pase_superF_clade-1"/>
</dbReference>
<dbReference type="NCBIfam" id="TIGR02595">
    <property type="entry name" value="PEP_CTERM"/>
    <property type="match status" value="1"/>
</dbReference>
<dbReference type="InterPro" id="IPR050275">
    <property type="entry name" value="PGM_Phosphatase"/>
</dbReference>
<dbReference type="InterPro" id="IPR029033">
    <property type="entry name" value="His_PPase_superfam"/>
</dbReference>
<dbReference type="PANTHER" id="PTHR48100:SF62">
    <property type="entry name" value="GLUCOSYL-3-PHOSPHOGLYCERATE PHOSPHATASE"/>
    <property type="match status" value="1"/>
</dbReference>
<evidence type="ECO:0000256" key="3">
    <source>
        <dbReference type="SAM" id="SignalP"/>
    </source>
</evidence>
<evidence type="ECO:0000313" key="6">
    <source>
        <dbReference type="Proteomes" id="UP000179467"/>
    </source>
</evidence>
<comment type="caution">
    <text evidence="5">The sequence shown here is derived from an EMBL/GenBank/DDBJ whole genome shotgun (WGS) entry which is preliminary data.</text>
</comment>
<dbReference type="Proteomes" id="UP000179467">
    <property type="component" value="Unassembled WGS sequence"/>
</dbReference>
<gene>
    <name evidence="5" type="primary">gpmA_2</name>
    <name evidence="5" type="ORF">BHE75_04087</name>
</gene>
<dbReference type="InterPro" id="IPR013424">
    <property type="entry name" value="Ice-binding_C"/>
</dbReference>
<keyword evidence="6" id="KW-1185">Reference proteome</keyword>
<feature type="domain" description="Ice-binding protein C-terminal" evidence="4">
    <location>
        <begin position="229"/>
        <end position="251"/>
    </location>
</feature>
<dbReference type="CDD" id="cd07067">
    <property type="entry name" value="HP_PGM_like"/>
    <property type="match status" value="1"/>
</dbReference>
<dbReference type="EC" id="5.4.2.11" evidence="5"/>
<organism evidence="5 6">
    <name type="scientific">Edaphosphingomonas haloaromaticamans</name>
    <dbReference type="NCBI Taxonomy" id="653954"/>
    <lineage>
        <taxon>Bacteria</taxon>
        <taxon>Pseudomonadati</taxon>
        <taxon>Pseudomonadota</taxon>
        <taxon>Alphaproteobacteria</taxon>
        <taxon>Sphingomonadales</taxon>
        <taxon>Rhizorhabdaceae</taxon>
        <taxon>Edaphosphingomonas</taxon>
    </lineage>
</organism>
<feature type="transmembrane region" description="Helical" evidence="2">
    <location>
        <begin position="234"/>
        <end position="253"/>
    </location>
</feature>
<protein>
    <submittedName>
        <fullName evidence="5">2,3-bisphosphoglycerate-dependent phosphoglycerate mutase</fullName>
        <ecNumber evidence="5">5.4.2.11</ecNumber>
    </submittedName>
</protein>
<dbReference type="PANTHER" id="PTHR48100">
    <property type="entry name" value="BROAD-SPECIFICITY PHOSPHATASE YOR283W-RELATED"/>
    <property type="match status" value="1"/>
</dbReference>
<accession>A0A1S1HIJ4</accession>
<evidence type="ECO:0000256" key="2">
    <source>
        <dbReference type="SAM" id="Phobius"/>
    </source>
</evidence>
<keyword evidence="3" id="KW-0732">Signal</keyword>
<dbReference type="Pfam" id="PF00300">
    <property type="entry name" value="His_Phos_1"/>
    <property type="match status" value="1"/>
</dbReference>
<evidence type="ECO:0000256" key="1">
    <source>
        <dbReference type="PIRSR" id="PIRSR613078-3"/>
    </source>
</evidence>
<feature type="chain" id="PRO_5010196447" evidence="3">
    <location>
        <begin position="23"/>
        <end position="263"/>
    </location>
</feature>
<feature type="site" description="Transition state stabilizer" evidence="1">
    <location>
        <position position="174"/>
    </location>
</feature>
<dbReference type="GO" id="GO:0004619">
    <property type="term" value="F:phosphoglycerate mutase activity"/>
    <property type="evidence" value="ECO:0007669"/>
    <property type="project" value="UniProtKB-EC"/>
</dbReference>
<dbReference type="GO" id="GO:0005737">
    <property type="term" value="C:cytoplasm"/>
    <property type="evidence" value="ECO:0007669"/>
    <property type="project" value="TreeGrafter"/>
</dbReference>
<dbReference type="NCBIfam" id="NF035944">
    <property type="entry name" value="PEPxxWA-CTERM"/>
    <property type="match status" value="1"/>
</dbReference>
<evidence type="ECO:0000313" key="5">
    <source>
        <dbReference type="EMBL" id="OHT22065.1"/>
    </source>
</evidence>
<keyword evidence="2" id="KW-0472">Membrane</keyword>
<evidence type="ECO:0000259" key="4">
    <source>
        <dbReference type="Pfam" id="PF07589"/>
    </source>
</evidence>
<dbReference type="EMBL" id="MIPT01000001">
    <property type="protein sequence ID" value="OHT22065.1"/>
    <property type="molecule type" value="Genomic_DNA"/>
</dbReference>
<reference evidence="5 6" key="1">
    <citation type="submission" date="2016-09" db="EMBL/GenBank/DDBJ databases">
        <title>Metabolic pathway, cell adaptation mechanisms and a novel monoxygenase revealed through proteogenomic-transcription analysis of a Sphingomonas haloaromaticamans strain degrading the fungicide ortho-phenylphenol.</title>
        <authorList>
            <person name="Perruchon C."/>
            <person name="Papadopoulou E.S."/>
            <person name="Rousidou C."/>
            <person name="Vasileiadis S."/>
            <person name="Tanou G."/>
            <person name="Amoutzias G."/>
            <person name="Molassiotis A."/>
            <person name="Karpouzas D.G."/>
        </authorList>
    </citation>
    <scope>NUCLEOTIDE SEQUENCE [LARGE SCALE GENOMIC DNA]</scope>
    <source>
        <strain evidence="5 6">P3</strain>
    </source>
</reference>
<keyword evidence="2" id="KW-0812">Transmembrane</keyword>
<keyword evidence="2" id="KW-1133">Transmembrane helix</keyword>
<proteinExistence type="predicted"/>
<dbReference type="SUPFAM" id="SSF53254">
    <property type="entry name" value="Phosphoglycerate mutase-like"/>
    <property type="match status" value="1"/>
</dbReference>
<dbReference type="GO" id="GO:0016791">
    <property type="term" value="F:phosphatase activity"/>
    <property type="evidence" value="ECO:0007669"/>
    <property type="project" value="TreeGrafter"/>
</dbReference>
<sequence length="263" mass="27700">MSKITIIAALLIAAMQGAAANAASFLFIRHAESTANAGTATTVEEMLDPPLTALGQQQALDLADVLAGYNITTIYTSAYQRTQQTIAPTAAHFGLTPTADARTNEWYVGDVELGGPAVDYLSIIGRWAMGDTAAKADLPNAESLDDMVARVLPAWQEMIAAHKDEDGVVAIVGHGAEIGFVMSYFAQNVSSGFAFSHGLDNTGIVELEIVNDKPYVTSWQGIALPVPASVPEPATWLMLLVGFGAIGAAIRSGQAQRLRARIA</sequence>
<dbReference type="Gene3D" id="3.40.50.1240">
    <property type="entry name" value="Phosphoglycerate mutase-like"/>
    <property type="match status" value="1"/>
</dbReference>
<dbReference type="Pfam" id="PF07589">
    <property type="entry name" value="PEP-CTERM"/>
    <property type="match status" value="1"/>
</dbReference>
<keyword evidence="5" id="KW-0413">Isomerase</keyword>
<dbReference type="AlphaFoldDB" id="A0A1S1HIJ4"/>
<name>A0A1S1HIJ4_9SPHN</name>